<dbReference type="InterPro" id="IPR032416">
    <property type="entry name" value="Peptidase_M24_C"/>
</dbReference>
<keyword evidence="3 7" id="KW-0378">Hydrolase</keyword>
<dbReference type="SUPFAM" id="SSF53092">
    <property type="entry name" value="Creatinase/prolidase N-terminal domain"/>
    <property type="match status" value="1"/>
</dbReference>
<proteinExistence type="inferred from homology"/>
<keyword evidence="2" id="KW-0479">Metal-binding</keyword>
<dbReference type="Pfam" id="PF00557">
    <property type="entry name" value="Peptidase_M24"/>
    <property type="match status" value="1"/>
</dbReference>
<dbReference type="InterPro" id="IPR000587">
    <property type="entry name" value="Creatinase_N"/>
</dbReference>
<dbReference type="InterPro" id="IPR050422">
    <property type="entry name" value="X-Pro_aminopeptidase_P"/>
</dbReference>
<feature type="domain" description="Creatinase N-terminal" evidence="5">
    <location>
        <begin position="10"/>
        <end position="136"/>
    </location>
</feature>
<dbReference type="EMBL" id="CP136864">
    <property type="protein sequence ID" value="WOJ94904.1"/>
    <property type="molecule type" value="Genomic_DNA"/>
</dbReference>
<dbReference type="Pfam" id="PF01321">
    <property type="entry name" value="Creatinase_N"/>
    <property type="match status" value="1"/>
</dbReference>
<evidence type="ECO:0000259" key="4">
    <source>
        <dbReference type="Pfam" id="PF00557"/>
    </source>
</evidence>
<reference evidence="7 8" key="1">
    <citation type="submission" date="2023-10" db="EMBL/GenBank/DDBJ databases">
        <title>Two novel species belonging to the OM43/NOR5 clade.</title>
        <authorList>
            <person name="Park M."/>
        </authorList>
    </citation>
    <scope>NUCLEOTIDE SEQUENCE [LARGE SCALE GENOMIC DNA]</scope>
    <source>
        <strain evidence="7 8">IMCC43200</strain>
    </source>
</reference>
<keyword evidence="7" id="KW-0645">Protease</keyword>
<keyword evidence="7" id="KW-0031">Aminopeptidase</keyword>
<dbReference type="Proteomes" id="UP001626537">
    <property type="component" value="Chromosome"/>
</dbReference>
<dbReference type="Pfam" id="PF16188">
    <property type="entry name" value="Peptidase_M24_C"/>
    <property type="match status" value="1"/>
</dbReference>
<dbReference type="InterPro" id="IPR000994">
    <property type="entry name" value="Pept_M24"/>
</dbReference>
<protein>
    <submittedName>
        <fullName evidence="7">Aminopeptidase P family protein</fullName>
        <ecNumber evidence="7">3.4.11.-</ecNumber>
    </submittedName>
</protein>
<feature type="domain" description="Peptidase M24" evidence="4">
    <location>
        <begin position="313"/>
        <end position="526"/>
    </location>
</feature>
<gene>
    <name evidence="7" type="ORF">R0135_06975</name>
</gene>
<dbReference type="Pfam" id="PF16189">
    <property type="entry name" value="Creatinase_N_2"/>
    <property type="match status" value="1"/>
</dbReference>
<dbReference type="SUPFAM" id="SSF55920">
    <property type="entry name" value="Creatinase/aminopeptidase"/>
    <property type="match status" value="1"/>
</dbReference>
<evidence type="ECO:0000256" key="1">
    <source>
        <dbReference type="ARBA" id="ARBA00008766"/>
    </source>
</evidence>
<evidence type="ECO:0000313" key="8">
    <source>
        <dbReference type="Proteomes" id="UP001626537"/>
    </source>
</evidence>
<comment type="similarity">
    <text evidence="1">Belongs to the peptidase M24B family.</text>
</comment>
<evidence type="ECO:0000313" key="7">
    <source>
        <dbReference type="EMBL" id="WOJ94904.1"/>
    </source>
</evidence>
<organism evidence="7 8">
    <name type="scientific">Congregibacter variabilis</name>
    <dbReference type="NCBI Taxonomy" id="3081200"/>
    <lineage>
        <taxon>Bacteria</taxon>
        <taxon>Pseudomonadati</taxon>
        <taxon>Pseudomonadota</taxon>
        <taxon>Gammaproteobacteria</taxon>
        <taxon>Cellvibrionales</taxon>
        <taxon>Halieaceae</taxon>
        <taxon>Congregibacter</taxon>
    </lineage>
</organism>
<feature type="domain" description="Peptidase M24 C-terminal" evidence="6">
    <location>
        <begin position="535"/>
        <end position="595"/>
    </location>
</feature>
<accession>A0ABZ0I7V2</accession>
<dbReference type="PANTHER" id="PTHR43763">
    <property type="entry name" value="XAA-PRO AMINOPEPTIDASE 1"/>
    <property type="match status" value="1"/>
</dbReference>
<evidence type="ECO:0000259" key="5">
    <source>
        <dbReference type="Pfam" id="PF01321"/>
    </source>
</evidence>
<dbReference type="RefSeq" id="WP_407349539.1">
    <property type="nucleotide sequence ID" value="NZ_CP136864.1"/>
</dbReference>
<dbReference type="InterPro" id="IPR033740">
    <property type="entry name" value="Pept_M24B"/>
</dbReference>
<dbReference type="EC" id="3.4.11.-" evidence="7"/>
<sequence>MAAASQKANLDSLRKELVSRGVDAFCVPRADEYLGEYIPAHNERLRWLTDFTGSAGMAVVTTNNAAIFTDGRYTVQVRRQVDGQQYEYRRLIEEPPLSWLTEQLDAGSKVLLDPRMCTLDWYQQANKVLGAAGIELVLSIDNPIDQCWESRPEANVAKALLLDESFTGEHSLSKRQRLGKSIGELGADAALIFAPDSVSWLLNVRGRDVPRLPVLLGCAVLEASGDLHLLVDKGRVPEGFHEHCGGGVSIIAEGEASELLGAWTGKTVLADPATASAWTQLSLEAGGATLMAGEDPVLLPKACKNAVEVAGAQEAHRRDAVAEIRFLAWLDAEVAAGRYHDEAEVSDHLGALRAEGELFHELSFDTISASASNGAMCHYNHQDNTPASLQANSLYLVDSGGQYSDGTTDITRTVAVGEVTQEMRELFTLVLKGHIALDRARFPKGTTGTHLDVLARQFLWQTGRDYDHGTGHGVGAFLSVHEGPQRIAKAWNATALAPGMIVSNEPGYYRDGAFGIRCENLCVVREADTSSQEVPMLEFEALTLVPFDKRLIEIALLSSEEREWIDTYHARVAAQIMERLENPGDRDWLAAATTALA</sequence>
<dbReference type="CDD" id="cd01085">
    <property type="entry name" value="APP"/>
    <property type="match status" value="1"/>
</dbReference>
<dbReference type="Gene3D" id="3.90.230.10">
    <property type="entry name" value="Creatinase/methionine aminopeptidase superfamily"/>
    <property type="match status" value="1"/>
</dbReference>
<dbReference type="InterPro" id="IPR029149">
    <property type="entry name" value="Creatin/AminoP/Spt16_N"/>
</dbReference>
<evidence type="ECO:0000256" key="3">
    <source>
        <dbReference type="ARBA" id="ARBA00022801"/>
    </source>
</evidence>
<evidence type="ECO:0000256" key="2">
    <source>
        <dbReference type="ARBA" id="ARBA00022723"/>
    </source>
</evidence>
<dbReference type="InterPro" id="IPR036005">
    <property type="entry name" value="Creatinase/aminopeptidase-like"/>
</dbReference>
<keyword evidence="8" id="KW-1185">Reference proteome</keyword>
<dbReference type="Gene3D" id="3.40.350.10">
    <property type="entry name" value="Creatinase/prolidase N-terminal domain"/>
    <property type="match status" value="2"/>
</dbReference>
<dbReference type="GO" id="GO:0004177">
    <property type="term" value="F:aminopeptidase activity"/>
    <property type="evidence" value="ECO:0007669"/>
    <property type="project" value="UniProtKB-KW"/>
</dbReference>
<evidence type="ECO:0000259" key="6">
    <source>
        <dbReference type="Pfam" id="PF16188"/>
    </source>
</evidence>
<name>A0ABZ0I7V2_9GAMM</name>
<dbReference type="PANTHER" id="PTHR43763:SF6">
    <property type="entry name" value="XAA-PRO AMINOPEPTIDASE 1"/>
    <property type="match status" value="1"/>
</dbReference>